<name>A0AAE1HS09_9NEOP</name>
<evidence type="ECO:0000313" key="2">
    <source>
        <dbReference type="Proteomes" id="UP001219518"/>
    </source>
</evidence>
<sequence>MDGFTLDALMRRDKHVAPLFEGVFAADTLPRRLHKCPALLICNTDPLSKPGTHWLAFFIDKHGVGEYWDSYGMPPIVSHHKNFLKRLCKKWTYNHTSLQAIDSKVCGEYCLLYLIHRAHGYTLHSFVHKLFTSYPLKNDEIVRTLFKPCLLGAHGNAVKCQERDSNPRIADLMSAALDHSAILTSLDTQCTEGLLSQDGDL</sequence>
<gene>
    <name evidence="1" type="ORF">KUF71_014586</name>
</gene>
<evidence type="ECO:0000313" key="1">
    <source>
        <dbReference type="EMBL" id="KAK3926339.1"/>
    </source>
</evidence>
<comment type="caution">
    <text evidence="1">The sequence shown here is derived from an EMBL/GenBank/DDBJ whole genome shotgun (WGS) entry which is preliminary data.</text>
</comment>
<protein>
    <submittedName>
        <fullName evidence="1">Thiol protease R355</fullName>
    </submittedName>
</protein>
<reference evidence="1" key="1">
    <citation type="submission" date="2021-07" db="EMBL/GenBank/DDBJ databases">
        <authorList>
            <person name="Catto M.A."/>
            <person name="Jacobson A."/>
            <person name="Kennedy G."/>
            <person name="Labadie P."/>
            <person name="Hunt B.G."/>
            <person name="Srinivasan R."/>
        </authorList>
    </citation>
    <scope>NUCLEOTIDE SEQUENCE</scope>
    <source>
        <strain evidence="1">PL_HMW_Pooled</strain>
        <tissue evidence="1">Head</tissue>
    </source>
</reference>
<organism evidence="1 2">
    <name type="scientific">Frankliniella fusca</name>
    <dbReference type="NCBI Taxonomy" id="407009"/>
    <lineage>
        <taxon>Eukaryota</taxon>
        <taxon>Metazoa</taxon>
        <taxon>Ecdysozoa</taxon>
        <taxon>Arthropoda</taxon>
        <taxon>Hexapoda</taxon>
        <taxon>Insecta</taxon>
        <taxon>Pterygota</taxon>
        <taxon>Neoptera</taxon>
        <taxon>Paraneoptera</taxon>
        <taxon>Thysanoptera</taxon>
        <taxon>Terebrantia</taxon>
        <taxon>Thripoidea</taxon>
        <taxon>Thripidae</taxon>
        <taxon>Frankliniella</taxon>
    </lineage>
</organism>
<keyword evidence="1" id="KW-0645">Protease</keyword>
<dbReference type="EMBL" id="JAHWGI010001250">
    <property type="protein sequence ID" value="KAK3926339.1"/>
    <property type="molecule type" value="Genomic_DNA"/>
</dbReference>
<dbReference type="Proteomes" id="UP001219518">
    <property type="component" value="Unassembled WGS sequence"/>
</dbReference>
<reference evidence="1" key="2">
    <citation type="journal article" date="2023" name="BMC Genomics">
        <title>Pest status, molecular evolution, and epigenetic factors derived from the genome assembly of Frankliniella fusca, a thysanopteran phytovirus vector.</title>
        <authorList>
            <person name="Catto M.A."/>
            <person name="Labadie P.E."/>
            <person name="Jacobson A.L."/>
            <person name="Kennedy G.G."/>
            <person name="Srinivasan R."/>
            <person name="Hunt B.G."/>
        </authorList>
    </citation>
    <scope>NUCLEOTIDE SEQUENCE</scope>
    <source>
        <strain evidence="1">PL_HMW_Pooled</strain>
    </source>
</reference>
<dbReference type="GO" id="GO:0008233">
    <property type="term" value="F:peptidase activity"/>
    <property type="evidence" value="ECO:0007669"/>
    <property type="project" value="UniProtKB-KW"/>
</dbReference>
<dbReference type="Gene3D" id="3.40.395.10">
    <property type="entry name" value="Adenoviral Proteinase, Chain A"/>
    <property type="match status" value="1"/>
</dbReference>
<keyword evidence="1" id="KW-0378">Hydrolase</keyword>
<proteinExistence type="predicted"/>
<keyword evidence="2" id="KW-1185">Reference proteome</keyword>
<accession>A0AAE1HS09</accession>
<feature type="non-terminal residue" evidence="1">
    <location>
        <position position="1"/>
    </location>
</feature>
<dbReference type="AlphaFoldDB" id="A0AAE1HS09"/>
<dbReference type="GO" id="GO:0006508">
    <property type="term" value="P:proteolysis"/>
    <property type="evidence" value="ECO:0007669"/>
    <property type="project" value="UniProtKB-KW"/>
</dbReference>
<dbReference type="InterPro" id="IPR038765">
    <property type="entry name" value="Papain-like_cys_pep_sf"/>
</dbReference>
<dbReference type="SUPFAM" id="SSF54001">
    <property type="entry name" value="Cysteine proteinases"/>
    <property type="match status" value="1"/>
</dbReference>